<evidence type="ECO:0000313" key="2">
    <source>
        <dbReference type="Proteomes" id="UP001642484"/>
    </source>
</evidence>
<comment type="caution">
    <text evidence="1">The sequence shown here is derived from an EMBL/GenBank/DDBJ whole genome shotgun (WGS) entry which is preliminary data.</text>
</comment>
<protein>
    <submittedName>
        <fullName evidence="1">Uncharacterized protein</fullName>
    </submittedName>
</protein>
<name>A0ABP0SVI6_9DINO</name>
<evidence type="ECO:0000313" key="1">
    <source>
        <dbReference type="EMBL" id="CAK9116175.1"/>
    </source>
</evidence>
<gene>
    <name evidence="1" type="ORF">CCMP2556_LOCUS53827</name>
</gene>
<dbReference type="Proteomes" id="UP001642484">
    <property type="component" value="Unassembled WGS sequence"/>
</dbReference>
<dbReference type="EMBL" id="CAXAMN010028339">
    <property type="protein sequence ID" value="CAK9116175.1"/>
    <property type="molecule type" value="Genomic_DNA"/>
</dbReference>
<sequence>MAYSTASAPPAPVLNLLSAAQRVWKDVGPEIKASSELKEGPLLPPEELKKGAGASFAAFFSVQYRGCIRHSHPDTPCKWYCIHRPLKLH</sequence>
<reference evidence="1 2" key="1">
    <citation type="submission" date="2024-02" db="EMBL/GenBank/DDBJ databases">
        <authorList>
            <person name="Chen Y."/>
            <person name="Shah S."/>
            <person name="Dougan E. K."/>
            <person name="Thang M."/>
            <person name="Chan C."/>
        </authorList>
    </citation>
    <scope>NUCLEOTIDE SEQUENCE [LARGE SCALE GENOMIC DNA]</scope>
</reference>
<organism evidence="1 2">
    <name type="scientific">Durusdinium trenchii</name>
    <dbReference type="NCBI Taxonomy" id="1381693"/>
    <lineage>
        <taxon>Eukaryota</taxon>
        <taxon>Sar</taxon>
        <taxon>Alveolata</taxon>
        <taxon>Dinophyceae</taxon>
        <taxon>Suessiales</taxon>
        <taxon>Symbiodiniaceae</taxon>
        <taxon>Durusdinium</taxon>
    </lineage>
</organism>
<proteinExistence type="predicted"/>
<keyword evidence="2" id="KW-1185">Reference proteome</keyword>
<accession>A0ABP0SVI6</accession>